<dbReference type="InterPro" id="IPR036162">
    <property type="entry name" value="Resolvase-like_N_sf"/>
</dbReference>
<dbReference type="PANTHER" id="PTHR30461">
    <property type="entry name" value="DNA-INVERTASE FROM LAMBDOID PROPHAGE"/>
    <property type="match status" value="1"/>
</dbReference>
<feature type="domain" description="Resolvase/invertase-type recombinase catalytic" evidence="2">
    <location>
        <begin position="2"/>
        <end position="152"/>
    </location>
</feature>
<organism evidence="4 5">
    <name type="scientific">Faecalibacterium prausnitzii</name>
    <dbReference type="NCBI Taxonomy" id="853"/>
    <lineage>
        <taxon>Bacteria</taxon>
        <taxon>Bacillati</taxon>
        <taxon>Bacillota</taxon>
        <taxon>Clostridia</taxon>
        <taxon>Eubacteriales</taxon>
        <taxon>Oscillospiraceae</taxon>
        <taxon>Faecalibacterium</taxon>
    </lineage>
</organism>
<dbReference type="AlphaFoldDB" id="A0A329TVY6"/>
<evidence type="ECO:0000259" key="3">
    <source>
        <dbReference type="PROSITE" id="PS51737"/>
    </source>
</evidence>
<dbReference type="PROSITE" id="PS51737">
    <property type="entry name" value="RECOMBINASE_DNA_BIND"/>
    <property type="match status" value="1"/>
</dbReference>
<dbReference type="InterPro" id="IPR006119">
    <property type="entry name" value="Resolv_N"/>
</dbReference>
<accession>A0A329TVY6</accession>
<dbReference type="GO" id="GO:0000150">
    <property type="term" value="F:DNA strand exchange activity"/>
    <property type="evidence" value="ECO:0007669"/>
    <property type="project" value="InterPro"/>
</dbReference>
<dbReference type="SUPFAM" id="SSF53041">
    <property type="entry name" value="Resolvase-like"/>
    <property type="match status" value="1"/>
</dbReference>
<evidence type="ECO:0000313" key="5">
    <source>
        <dbReference type="Proteomes" id="UP000251144"/>
    </source>
</evidence>
<sequence length="521" mass="60050">MKAAIYCRLSKEDEDKIGESESIQNQKSMLLQYALEKGFEIYQIYSDEDYSGIDRNRPAFNSMLQAASEHQFDVVLAKTQSRFTRDMELVEKYLHGKFMEWGVRFIAVVDHVDTNDTANKKSRQINGLINEWYLEDLSTNVRSVLDHKRKEGLFIGSFARYGYCKDPNAKGKLIIDPEAAEVVRRIFSMALNGIGAHKIARILNDEKIPSPTAYKQLHGIHYRGALKNTNAALWSSPTVYQILHDQLYIGNMVQGKHKKVSYKSEKTIWLPKSQWIVVENTHEPIIDMETFETVQMMLKERTRSGEKGTIHPLAKKVVCGCCGSCMEQTGRQPRADGTQRRYVRCRMHQRAPEVCGNKTCTDMDALENAVLERIRAYAADYFDPEKVTLPEQDDPIRQREQARRDELKRLKSEAARRRKAMQELYLDKASGLIDAVQFSEMNQTFLEEVKKAETRIDTLETELEQQQEETGGVQTQMQRVRELAQVSQLTRELVVLLVHRVIVSPKDTLTGEQKITIEWNF</sequence>
<feature type="coiled-coil region" evidence="1">
    <location>
        <begin position="397"/>
        <end position="476"/>
    </location>
</feature>
<dbReference type="SMART" id="SM00857">
    <property type="entry name" value="Resolvase"/>
    <property type="match status" value="1"/>
</dbReference>
<evidence type="ECO:0000259" key="2">
    <source>
        <dbReference type="PROSITE" id="PS51736"/>
    </source>
</evidence>
<dbReference type="InterPro" id="IPR050639">
    <property type="entry name" value="SSR_resolvase"/>
</dbReference>
<feature type="domain" description="Recombinase" evidence="3">
    <location>
        <begin position="160"/>
        <end position="304"/>
    </location>
</feature>
<dbReference type="Proteomes" id="UP000251144">
    <property type="component" value="Unassembled WGS sequence"/>
</dbReference>
<dbReference type="Gene3D" id="3.90.1750.20">
    <property type="entry name" value="Putative Large Serine Recombinase, Chain B, Domain 2"/>
    <property type="match status" value="1"/>
</dbReference>
<dbReference type="EMBL" id="PRLB01000005">
    <property type="protein sequence ID" value="RAW54277.1"/>
    <property type="molecule type" value="Genomic_DNA"/>
</dbReference>
<proteinExistence type="predicted"/>
<dbReference type="OrthoDB" id="9784557at2"/>
<dbReference type="Pfam" id="PF07508">
    <property type="entry name" value="Recombinase"/>
    <property type="match status" value="1"/>
</dbReference>
<dbReference type="Pfam" id="PF00239">
    <property type="entry name" value="Resolvase"/>
    <property type="match status" value="1"/>
</dbReference>
<dbReference type="InterPro" id="IPR011109">
    <property type="entry name" value="DNA_bind_recombinase_dom"/>
</dbReference>
<dbReference type="InterPro" id="IPR038109">
    <property type="entry name" value="DNA_bind_recomb_sf"/>
</dbReference>
<evidence type="ECO:0000313" key="4">
    <source>
        <dbReference type="EMBL" id="RAW54277.1"/>
    </source>
</evidence>
<dbReference type="InterPro" id="IPR025827">
    <property type="entry name" value="Zn_ribbon_recom_dom"/>
</dbReference>
<dbReference type="PANTHER" id="PTHR30461:SF23">
    <property type="entry name" value="DNA RECOMBINASE-RELATED"/>
    <property type="match status" value="1"/>
</dbReference>
<comment type="caution">
    <text evidence="4">The sequence shown here is derived from an EMBL/GenBank/DDBJ whole genome shotgun (WGS) entry which is preliminary data.</text>
</comment>
<dbReference type="Gene3D" id="3.40.50.1390">
    <property type="entry name" value="Resolvase, N-terminal catalytic domain"/>
    <property type="match status" value="1"/>
</dbReference>
<dbReference type="RefSeq" id="WP_158400957.1">
    <property type="nucleotide sequence ID" value="NZ_PRLB01000005.1"/>
</dbReference>
<reference evidence="4 5" key="1">
    <citation type="submission" date="2018-02" db="EMBL/GenBank/DDBJ databases">
        <title>Complete genome sequencing of Faecalibacterium prausnitzii strains isolated from the human gut.</title>
        <authorList>
            <person name="Fitzgerald B.C."/>
            <person name="Shkoporov A.N."/>
            <person name="Ross P.R."/>
            <person name="Hill C."/>
        </authorList>
    </citation>
    <scope>NUCLEOTIDE SEQUENCE [LARGE SCALE GENOMIC DNA]</scope>
    <source>
        <strain evidence="4 5">APC942/32-1</strain>
    </source>
</reference>
<dbReference type="PROSITE" id="PS51736">
    <property type="entry name" value="RECOMBINASES_3"/>
    <property type="match status" value="1"/>
</dbReference>
<dbReference type="GO" id="GO:0003677">
    <property type="term" value="F:DNA binding"/>
    <property type="evidence" value="ECO:0007669"/>
    <property type="project" value="InterPro"/>
</dbReference>
<name>A0A329TVY6_9FIRM</name>
<dbReference type="Pfam" id="PF13408">
    <property type="entry name" value="Zn_ribbon_recom"/>
    <property type="match status" value="1"/>
</dbReference>
<evidence type="ECO:0000256" key="1">
    <source>
        <dbReference type="SAM" id="Coils"/>
    </source>
</evidence>
<protein>
    <submittedName>
        <fullName evidence="4">DNA invertase</fullName>
    </submittedName>
</protein>
<gene>
    <name evidence="4" type="ORF">C4N26_07450</name>
</gene>
<keyword evidence="1" id="KW-0175">Coiled coil</keyword>